<dbReference type="SUPFAM" id="SSF50956">
    <property type="entry name" value="Thermostable phytase (3-phytase)"/>
    <property type="match status" value="1"/>
</dbReference>
<evidence type="ECO:0000313" key="3">
    <source>
        <dbReference type="Proteomes" id="UP000030428"/>
    </source>
</evidence>
<dbReference type="Pfam" id="PF13449">
    <property type="entry name" value="Phytase-like"/>
    <property type="match status" value="1"/>
</dbReference>
<comment type="caution">
    <text evidence="2">The sequence shown here is derived from an EMBL/GenBank/DDBJ whole genome shotgun (WGS) entry which is preliminary data.</text>
</comment>
<dbReference type="EMBL" id="JSZA02000035">
    <property type="protein sequence ID" value="TGO03185.1"/>
    <property type="molecule type" value="Genomic_DNA"/>
</dbReference>
<keyword evidence="3" id="KW-1185">Reference proteome</keyword>
<name>A0A4E0QW23_9GAMM</name>
<evidence type="ECO:0000259" key="1">
    <source>
        <dbReference type="Pfam" id="PF13449"/>
    </source>
</evidence>
<organism evidence="2 3">
    <name type="scientific">Candidatus Thiomargarita nelsonii</name>
    <dbReference type="NCBI Taxonomy" id="1003181"/>
    <lineage>
        <taxon>Bacteria</taxon>
        <taxon>Pseudomonadati</taxon>
        <taxon>Pseudomonadota</taxon>
        <taxon>Gammaproteobacteria</taxon>
        <taxon>Thiotrichales</taxon>
        <taxon>Thiotrichaceae</taxon>
        <taxon>Thiomargarita</taxon>
    </lineage>
</organism>
<reference evidence="2 3" key="1">
    <citation type="journal article" date="2016" name="Front. Microbiol.">
        <title>Single-Cell (Meta-)Genomics of a Dimorphic Candidatus Thiomargarita nelsonii Reveals Genomic Plasticity.</title>
        <authorList>
            <person name="Flood B.E."/>
            <person name="Fliss P."/>
            <person name="Jones D.S."/>
            <person name="Dick G.J."/>
            <person name="Jain S."/>
            <person name="Kaster A.K."/>
            <person name="Winkel M."/>
            <person name="Mussmann M."/>
            <person name="Bailey J."/>
        </authorList>
    </citation>
    <scope>NUCLEOTIDE SEQUENCE [LARGE SCALE GENOMIC DNA]</scope>
    <source>
        <strain evidence="2">Hydrate Ridge</strain>
    </source>
</reference>
<gene>
    <name evidence="2" type="ORF">PN36_11620</name>
</gene>
<proteinExistence type="predicted"/>
<evidence type="ECO:0000313" key="2">
    <source>
        <dbReference type="EMBL" id="TGO03185.1"/>
    </source>
</evidence>
<dbReference type="AlphaFoldDB" id="A0A4E0QW23"/>
<dbReference type="InterPro" id="IPR027372">
    <property type="entry name" value="Phytase-like_dom"/>
</dbReference>
<feature type="domain" description="Phytase-like" evidence="1">
    <location>
        <begin position="34"/>
        <end position="274"/>
    </location>
</feature>
<accession>A0A4E0QW23</accession>
<sequence length="289" mass="32604">MFSEQHKIGDIHKEIRLRGTIELANHKINGLKLTELSGLAWDEDEAVLYAISDKGYLFHLRPSIQQNTLIALTPLSAYRLQTKLTKDSEGLAILNGDNGVAGDSELVISFEGKPQIARFTPKGKRLSDYTLPSVLQNIENYYKPNKALEAVTVHPHIGIITAPEWPLKSQNAVDGQHKHKLYTLDGKHWTFPAYPAPNSAIVALEALEDGSILILERAFSSVFQPVIISLRQLWLSGNHRFIAVFDSSQGWEVDNFEGLTHHRGKYFFMVSDDNENSLQRTLLSYWEII</sequence>
<protein>
    <recommendedName>
        <fullName evidence="1">Phytase-like domain-containing protein</fullName>
    </recommendedName>
</protein>
<dbReference type="Proteomes" id="UP000030428">
    <property type="component" value="Unassembled WGS sequence"/>
</dbReference>